<dbReference type="InterPro" id="IPR009057">
    <property type="entry name" value="Homeodomain-like_sf"/>
</dbReference>
<dbReference type="InterPro" id="IPR018062">
    <property type="entry name" value="HTH_AraC-typ_CS"/>
</dbReference>
<dbReference type="SUPFAM" id="SSF51215">
    <property type="entry name" value="Regulatory protein AraC"/>
    <property type="match status" value="1"/>
</dbReference>
<feature type="domain" description="HTH araC/xylS-type" evidence="4">
    <location>
        <begin position="198"/>
        <end position="296"/>
    </location>
</feature>
<dbReference type="SUPFAM" id="SSF46689">
    <property type="entry name" value="Homeodomain-like"/>
    <property type="match status" value="2"/>
</dbReference>
<dbReference type="PANTHER" id="PTHR43280">
    <property type="entry name" value="ARAC-FAMILY TRANSCRIPTIONAL REGULATOR"/>
    <property type="match status" value="1"/>
</dbReference>
<keyword evidence="3" id="KW-0804">Transcription</keyword>
<dbReference type="PANTHER" id="PTHR43280:SF28">
    <property type="entry name" value="HTH-TYPE TRANSCRIPTIONAL ACTIVATOR RHAS"/>
    <property type="match status" value="1"/>
</dbReference>
<dbReference type="InterPro" id="IPR003313">
    <property type="entry name" value="AraC-bd"/>
</dbReference>
<dbReference type="RefSeq" id="WP_248551906.1">
    <property type="nucleotide sequence ID" value="NZ_JALPRK010000009.1"/>
</dbReference>
<organism evidence="5 6">
    <name type="scientific">Paenibacillus mellifer</name>
    <dbReference type="NCBI Taxonomy" id="2937794"/>
    <lineage>
        <taxon>Bacteria</taxon>
        <taxon>Bacillati</taxon>
        <taxon>Bacillota</taxon>
        <taxon>Bacilli</taxon>
        <taxon>Bacillales</taxon>
        <taxon>Paenibacillaceae</taxon>
        <taxon>Paenibacillus</taxon>
    </lineage>
</organism>
<dbReference type="Gene3D" id="2.60.120.10">
    <property type="entry name" value="Jelly Rolls"/>
    <property type="match status" value="1"/>
</dbReference>
<evidence type="ECO:0000256" key="1">
    <source>
        <dbReference type="ARBA" id="ARBA00023015"/>
    </source>
</evidence>
<reference evidence="5" key="1">
    <citation type="submission" date="2022-04" db="EMBL/GenBank/DDBJ databases">
        <authorList>
            <person name="Seo M.-J."/>
        </authorList>
    </citation>
    <scope>NUCLEOTIDE SEQUENCE</scope>
    <source>
        <strain evidence="5">MBLB2552</strain>
    </source>
</reference>
<dbReference type="PROSITE" id="PS00041">
    <property type="entry name" value="HTH_ARAC_FAMILY_1"/>
    <property type="match status" value="1"/>
</dbReference>
<gene>
    <name evidence="5" type="ORF">M0651_11585</name>
</gene>
<dbReference type="Pfam" id="PF12833">
    <property type="entry name" value="HTH_18"/>
    <property type="match status" value="1"/>
</dbReference>
<dbReference type="Gene3D" id="1.10.10.60">
    <property type="entry name" value="Homeodomain-like"/>
    <property type="match status" value="2"/>
</dbReference>
<protein>
    <submittedName>
        <fullName evidence="5">AraC family transcriptional regulator</fullName>
    </submittedName>
</protein>
<evidence type="ECO:0000256" key="2">
    <source>
        <dbReference type="ARBA" id="ARBA00023125"/>
    </source>
</evidence>
<comment type="caution">
    <text evidence="5">The sequence shown here is derived from an EMBL/GenBank/DDBJ whole genome shotgun (WGS) entry which is preliminary data.</text>
</comment>
<dbReference type="PROSITE" id="PS01124">
    <property type="entry name" value="HTH_ARAC_FAMILY_2"/>
    <property type="match status" value="1"/>
</dbReference>
<keyword evidence="6" id="KW-1185">Reference proteome</keyword>
<evidence type="ECO:0000313" key="5">
    <source>
        <dbReference type="EMBL" id="MCK8487815.1"/>
    </source>
</evidence>
<proteinExistence type="predicted"/>
<dbReference type="InterPro" id="IPR018060">
    <property type="entry name" value="HTH_AraC"/>
</dbReference>
<dbReference type="SMART" id="SM00342">
    <property type="entry name" value="HTH_ARAC"/>
    <property type="match status" value="1"/>
</dbReference>
<evidence type="ECO:0000259" key="4">
    <source>
        <dbReference type="PROSITE" id="PS01124"/>
    </source>
</evidence>
<dbReference type="Pfam" id="PF02311">
    <property type="entry name" value="AraC_binding"/>
    <property type="match status" value="1"/>
</dbReference>
<dbReference type="GO" id="GO:0043565">
    <property type="term" value="F:sequence-specific DNA binding"/>
    <property type="evidence" value="ECO:0007669"/>
    <property type="project" value="InterPro"/>
</dbReference>
<dbReference type="InterPro" id="IPR014710">
    <property type="entry name" value="RmlC-like_jellyroll"/>
</dbReference>
<sequence>MSLYRGEKVLDGTAFFTDTLPFYFNRAEETFDLQMHSHRFVEIVLVNDGEGFHFIDDEVVRVAKNDLFLLPAGARHVFRPGHTGSHRPLTVYNCLYEPSKLRSCLEHLPGFEELSRSKLFLFGEDPAAPPGPGWLHLRDDDGQWSAWFRTAYREFTERAPGYLIHLYSLFIELAVMLERHLGRGEFAPAAAPDNRVMEEVVRRINASFHHPITARNLAASAHLSERHFHRLFRQYTGCTFNDYVQKKRIEMSCELLASTRLPVQEIIRAVGYADRKHFLFLFKQSTGVSPTLYRRQTSQTDRTDRYK</sequence>
<dbReference type="Proteomes" id="UP001139534">
    <property type="component" value="Unassembled WGS sequence"/>
</dbReference>
<dbReference type="InterPro" id="IPR037923">
    <property type="entry name" value="HTH-like"/>
</dbReference>
<name>A0A9X1XY62_9BACL</name>
<dbReference type="AlphaFoldDB" id="A0A9X1XY62"/>
<dbReference type="EMBL" id="JALPRK010000009">
    <property type="protein sequence ID" value="MCK8487815.1"/>
    <property type="molecule type" value="Genomic_DNA"/>
</dbReference>
<evidence type="ECO:0000313" key="6">
    <source>
        <dbReference type="Proteomes" id="UP001139534"/>
    </source>
</evidence>
<keyword evidence="2" id="KW-0238">DNA-binding</keyword>
<keyword evidence="1" id="KW-0805">Transcription regulation</keyword>
<accession>A0A9X1XY62</accession>
<dbReference type="GO" id="GO:0003700">
    <property type="term" value="F:DNA-binding transcription factor activity"/>
    <property type="evidence" value="ECO:0007669"/>
    <property type="project" value="InterPro"/>
</dbReference>
<evidence type="ECO:0000256" key="3">
    <source>
        <dbReference type="ARBA" id="ARBA00023163"/>
    </source>
</evidence>